<name>A0A6L9UBJ7_9HYPH</name>
<dbReference type="EMBL" id="WUEY01000013">
    <property type="protein sequence ID" value="NEI72729.1"/>
    <property type="molecule type" value="Genomic_DNA"/>
</dbReference>
<accession>A0A6L9UBJ7</accession>
<dbReference type="Proteomes" id="UP000483035">
    <property type="component" value="Unassembled WGS sequence"/>
</dbReference>
<sequence>MTSVSNISSVALTILRGLNAISTAAPQQPKSRADNLIAAASGQADKIAASKQPTPAQSKVSEAFFGTDGKADLTAMKLDLIYRTGKALGVDHEDYSSVHDFAKAMQKAYHELEPSEVNRIEHDLGLDKLGLSLEDVINSARDPERNDKVTRALKQQMDKGEGGDAKMSPQAIVGPDGLYGLSPVK</sequence>
<evidence type="ECO:0000256" key="1">
    <source>
        <dbReference type="SAM" id="MobiDB-lite"/>
    </source>
</evidence>
<proteinExistence type="predicted"/>
<gene>
    <name evidence="2" type="ORF">GR212_24510</name>
</gene>
<reference evidence="2 3" key="1">
    <citation type="submission" date="2019-12" db="EMBL/GenBank/DDBJ databases">
        <title>Rhizobium genotypes associated with high levels of biological nitrogen fixation by grain legumes in a temperate-maritime cropping system.</title>
        <authorList>
            <person name="Maluk M."/>
            <person name="Francesc Ferrando Molina F."/>
            <person name="Lopez Del Egido L."/>
            <person name="Lafos M."/>
            <person name="Langarica-Fuentes A."/>
            <person name="Gebre Yohannes G."/>
            <person name="Young M.W."/>
            <person name="Martin P."/>
            <person name="Gantlett R."/>
            <person name="Kenicer G."/>
            <person name="Hawes C."/>
            <person name="Begg G.S."/>
            <person name="Quilliam R.S."/>
            <person name="Squire G.R."/>
            <person name="Poole P.S."/>
            <person name="Young P.W."/>
            <person name="Iannetta P.M."/>
            <person name="James E.K."/>
        </authorList>
    </citation>
    <scope>NUCLEOTIDE SEQUENCE [LARGE SCALE GENOMIC DNA]</scope>
    <source>
        <strain evidence="2 3">JHI1118</strain>
    </source>
</reference>
<organism evidence="2 3">
    <name type="scientific">Rhizobium lusitanum</name>
    <dbReference type="NCBI Taxonomy" id="293958"/>
    <lineage>
        <taxon>Bacteria</taxon>
        <taxon>Pseudomonadati</taxon>
        <taxon>Pseudomonadota</taxon>
        <taxon>Alphaproteobacteria</taxon>
        <taxon>Hyphomicrobiales</taxon>
        <taxon>Rhizobiaceae</taxon>
        <taxon>Rhizobium/Agrobacterium group</taxon>
        <taxon>Rhizobium</taxon>
    </lineage>
</organism>
<protein>
    <submittedName>
        <fullName evidence="2">Uncharacterized protein</fullName>
    </submittedName>
</protein>
<dbReference type="AlphaFoldDB" id="A0A6L9UBJ7"/>
<comment type="caution">
    <text evidence="2">The sequence shown here is derived from an EMBL/GenBank/DDBJ whole genome shotgun (WGS) entry which is preliminary data.</text>
</comment>
<dbReference type="RefSeq" id="WP_163990419.1">
    <property type="nucleotide sequence ID" value="NZ_WUEY01000013.1"/>
</dbReference>
<evidence type="ECO:0000313" key="2">
    <source>
        <dbReference type="EMBL" id="NEI72729.1"/>
    </source>
</evidence>
<feature type="region of interest" description="Disordered" evidence="1">
    <location>
        <begin position="156"/>
        <end position="185"/>
    </location>
</feature>
<evidence type="ECO:0000313" key="3">
    <source>
        <dbReference type="Proteomes" id="UP000483035"/>
    </source>
</evidence>